<dbReference type="Pfam" id="PF05175">
    <property type="entry name" value="MTS"/>
    <property type="match status" value="1"/>
</dbReference>
<dbReference type="EMBL" id="PYFT01000001">
    <property type="protein sequence ID" value="PSR53351.1"/>
    <property type="molecule type" value="Genomic_DNA"/>
</dbReference>
<evidence type="ECO:0000256" key="6">
    <source>
        <dbReference type="HAMAP-Rule" id="MF_01872"/>
    </source>
</evidence>
<evidence type="ECO:0000256" key="2">
    <source>
        <dbReference type="ARBA" id="ARBA00022603"/>
    </source>
</evidence>
<name>A0A2T2YCV2_9BACT</name>
<keyword evidence="2 6" id="KW-0489">Methyltransferase</keyword>
<dbReference type="GO" id="GO:0003676">
    <property type="term" value="F:nucleic acid binding"/>
    <property type="evidence" value="ECO:0007669"/>
    <property type="project" value="InterPro"/>
</dbReference>
<protein>
    <recommendedName>
        <fullName evidence="6">tRNA1(Val) (adenine(37)-N6)-methyltransferase</fullName>
        <ecNumber evidence="6">2.1.1.223</ecNumber>
    </recommendedName>
    <alternativeName>
        <fullName evidence="6">tRNA m6A37 methyltransferase</fullName>
    </alternativeName>
</protein>
<accession>A0A2T2YCV2</accession>
<dbReference type="GO" id="GO:0005737">
    <property type="term" value="C:cytoplasm"/>
    <property type="evidence" value="ECO:0007669"/>
    <property type="project" value="UniProtKB-SubCell"/>
</dbReference>
<comment type="catalytic activity">
    <reaction evidence="6">
        <text>adenosine(37) in tRNA1(Val) + S-adenosyl-L-methionine = N(6)-methyladenosine(37) in tRNA1(Val) + S-adenosyl-L-homocysteine + H(+)</text>
        <dbReference type="Rhea" id="RHEA:43160"/>
        <dbReference type="Rhea" id="RHEA-COMP:10369"/>
        <dbReference type="Rhea" id="RHEA-COMP:10370"/>
        <dbReference type="ChEBI" id="CHEBI:15378"/>
        <dbReference type="ChEBI" id="CHEBI:57856"/>
        <dbReference type="ChEBI" id="CHEBI:59789"/>
        <dbReference type="ChEBI" id="CHEBI:74411"/>
        <dbReference type="ChEBI" id="CHEBI:74449"/>
        <dbReference type="EC" id="2.1.1.223"/>
    </reaction>
</comment>
<comment type="similarity">
    <text evidence="6">Belongs to the methyltransferase superfamily. tRNA (adenine-N(6)-)-methyltransferase family.</text>
</comment>
<dbReference type="Gene3D" id="3.40.50.150">
    <property type="entry name" value="Vaccinia Virus protein VP39"/>
    <property type="match status" value="1"/>
</dbReference>
<dbReference type="HAMAP" id="MF_01872">
    <property type="entry name" value="tRNA_methyltr_YfiC"/>
    <property type="match status" value="1"/>
</dbReference>
<organism evidence="8 9">
    <name type="scientific">Adhaeribacter arboris</name>
    <dbReference type="NCBI Taxonomy" id="2072846"/>
    <lineage>
        <taxon>Bacteria</taxon>
        <taxon>Pseudomonadati</taxon>
        <taxon>Bacteroidota</taxon>
        <taxon>Cytophagia</taxon>
        <taxon>Cytophagales</taxon>
        <taxon>Hymenobacteraceae</taxon>
        <taxon>Adhaeribacter</taxon>
    </lineage>
</organism>
<evidence type="ECO:0000313" key="9">
    <source>
        <dbReference type="Proteomes" id="UP000240357"/>
    </source>
</evidence>
<feature type="domain" description="Methyltransferase small" evidence="7">
    <location>
        <begin position="34"/>
        <end position="120"/>
    </location>
</feature>
<keyword evidence="9" id="KW-1185">Reference proteome</keyword>
<dbReference type="PANTHER" id="PTHR47739">
    <property type="entry name" value="TRNA1(VAL) (ADENINE(37)-N6)-METHYLTRANSFERASE"/>
    <property type="match status" value="1"/>
</dbReference>
<dbReference type="EC" id="2.1.1.223" evidence="6"/>
<reference evidence="8 9" key="1">
    <citation type="submission" date="2018-03" db="EMBL/GenBank/DDBJ databases">
        <title>Adhaeribacter sp. HMF7605 Genome sequencing and assembly.</title>
        <authorList>
            <person name="Kang H."/>
            <person name="Kang J."/>
            <person name="Cha I."/>
            <person name="Kim H."/>
            <person name="Joh K."/>
        </authorList>
    </citation>
    <scope>NUCLEOTIDE SEQUENCE [LARGE SCALE GENOMIC DNA]</scope>
    <source>
        <strain evidence="8 9">HMF7605</strain>
    </source>
</reference>
<dbReference type="PANTHER" id="PTHR47739:SF1">
    <property type="entry name" value="TRNA1(VAL) (ADENINE(37)-N6)-METHYLTRANSFERASE"/>
    <property type="match status" value="1"/>
</dbReference>
<evidence type="ECO:0000313" key="8">
    <source>
        <dbReference type="EMBL" id="PSR53351.1"/>
    </source>
</evidence>
<gene>
    <name evidence="8" type="ORF">AHMF7605_07320</name>
</gene>
<dbReference type="InterPro" id="IPR029063">
    <property type="entry name" value="SAM-dependent_MTases_sf"/>
</dbReference>
<dbReference type="Proteomes" id="UP000240357">
    <property type="component" value="Unassembled WGS sequence"/>
</dbReference>
<dbReference type="SUPFAM" id="SSF53335">
    <property type="entry name" value="S-adenosyl-L-methionine-dependent methyltransferases"/>
    <property type="match status" value="1"/>
</dbReference>
<dbReference type="GO" id="GO:0032259">
    <property type="term" value="P:methylation"/>
    <property type="evidence" value="ECO:0007669"/>
    <property type="project" value="UniProtKB-KW"/>
</dbReference>
<dbReference type="AlphaFoldDB" id="A0A2T2YCV2"/>
<dbReference type="GO" id="GO:0008033">
    <property type="term" value="P:tRNA processing"/>
    <property type="evidence" value="ECO:0007669"/>
    <property type="project" value="UniProtKB-UniRule"/>
</dbReference>
<sequence length="238" mass="26961">MANSYFQFKQFRVEQSRCAMKVCTDSCLFGAYVAVEKAASVLDIGTGTGLLALMTAQRSQAKIKAVELDSEAAKQAAENFAASSWANRLSVYSGSLQDFENINKESYDVIISNPPFYQASLKSPDNARNRAMHTTDLPFSDLLRFCQKFLQPTGFLYLLLPPHEAQTLKKIAPAYQLFLRQELPVFTSETGKHFRSILQFQLGPVLTPEVLSPIYIRTTNNQYSEFFQQLLRPYYLHI</sequence>
<comment type="caution">
    <text evidence="8">The sequence shown here is derived from an EMBL/GenBank/DDBJ whole genome shotgun (WGS) entry which is preliminary data.</text>
</comment>
<evidence type="ECO:0000256" key="4">
    <source>
        <dbReference type="ARBA" id="ARBA00022691"/>
    </source>
</evidence>
<dbReference type="InterPro" id="IPR002052">
    <property type="entry name" value="DNA_methylase_N6_adenine_CS"/>
</dbReference>
<evidence type="ECO:0000256" key="5">
    <source>
        <dbReference type="ARBA" id="ARBA00022694"/>
    </source>
</evidence>
<evidence type="ECO:0000256" key="3">
    <source>
        <dbReference type="ARBA" id="ARBA00022679"/>
    </source>
</evidence>
<comment type="subcellular location">
    <subcellularLocation>
        <location evidence="6">Cytoplasm</location>
    </subcellularLocation>
</comment>
<dbReference type="GO" id="GO:0016430">
    <property type="term" value="F:tRNA (adenine-N6)-methyltransferase activity"/>
    <property type="evidence" value="ECO:0007669"/>
    <property type="project" value="UniProtKB-UniRule"/>
</dbReference>
<dbReference type="InterPro" id="IPR022882">
    <property type="entry name" value="tRNA_adenine-N6_MeTrfase"/>
</dbReference>
<evidence type="ECO:0000259" key="7">
    <source>
        <dbReference type="Pfam" id="PF05175"/>
    </source>
</evidence>
<keyword evidence="5 6" id="KW-0819">tRNA processing</keyword>
<dbReference type="PROSITE" id="PS00092">
    <property type="entry name" value="N6_MTASE"/>
    <property type="match status" value="1"/>
</dbReference>
<dbReference type="InterPro" id="IPR050210">
    <property type="entry name" value="tRNA_Adenine-N(6)_MTase"/>
</dbReference>
<keyword evidence="4 6" id="KW-0949">S-adenosyl-L-methionine</keyword>
<keyword evidence="3 6" id="KW-0808">Transferase</keyword>
<dbReference type="CDD" id="cd02440">
    <property type="entry name" value="AdoMet_MTases"/>
    <property type="match status" value="1"/>
</dbReference>
<proteinExistence type="inferred from homology"/>
<dbReference type="RefSeq" id="WP_106927890.1">
    <property type="nucleotide sequence ID" value="NZ_PYFT01000001.1"/>
</dbReference>
<keyword evidence="1 6" id="KW-0963">Cytoplasm</keyword>
<evidence type="ECO:0000256" key="1">
    <source>
        <dbReference type="ARBA" id="ARBA00022490"/>
    </source>
</evidence>
<comment type="function">
    <text evidence="6">Specifically methylates the adenine in position 37 of tRNA(1)(Val) (anticodon cmo5UAC).</text>
</comment>
<dbReference type="InterPro" id="IPR007848">
    <property type="entry name" value="Small_mtfrase_dom"/>
</dbReference>
<dbReference type="OrthoDB" id="5383291at2"/>